<feature type="compositionally biased region" description="Polar residues" evidence="1">
    <location>
        <begin position="135"/>
        <end position="170"/>
    </location>
</feature>
<sequence>MAGGVDSTAALDSQEAFILLSQLQANNSLIEKLLGKSTQVQPAGSQTTSEGKNKVGHSPTTPNVHSIGGQLGWQLGANPTLQLNATSLVSPNEAHLGSNGPASISPRATQAGGTQIPVSPVELGTRNVSFRRPTPATNFSQSTALPVATPLSNANVAAGTSATPSSQPASKNGEPGPHATQTPGDELKAAKEKAEAYRAEHEAAKDGADHIHAEQPDPEQPRSKKKRPGPATPAGVESTNGYAALVDLESDDDQLVDTAEVAEPSLDLNVTILQEIGSDMEDTDSLEATSSTLQLENPDREEDMVMEVLEPSPTDKPEAGGGAGQNSGQAEVETTALQLIETQITHKQIEEELP</sequence>
<evidence type="ECO:0000313" key="2">
    <source>
        <dbReference type="EMBL" id="KAL3701378.1"/>
    </source>
</evidence>
<feature type="region of interest" description="Disordered" evidence="1">
    <location>
        <begin position="92"/>
        <end position="247"/>
    </location>
</feature>
<organism evidence="2 3">
    <name type="scientific">Riccia sorocarpa</name>
    <dbReference type="NCBI Taxonomy" id="122646"/>
    <lineage>
        <taxon>Eukaryota</taxon>
        <taxon>Viridiplantae</taxon>
        <taxon>Streptophyta</taxon>
        <taxon>Embryophyta</taxon>
        <taxon>Marchantiophyta</taxon>
        <taxon>Marchantiopsida</taxon>
        <taxon>Marchantiidae</taxon>
        <taxon>Marchantiales</taxon>
        <taxon>Ricciaceae</taxon>
        <taxon>Riccia</taxon>
    </lineage>
</organism>
<accession>A0ABD3ICF4</accession>
<feature type="compositionally biased region" description="Polar residues" evidence="1">
    <location>
        <begin position="286"/>
        <end position="295"/>
    </location>
</feature>
<feature type="compositionally biased region" description="Polar residues" evidence="1">
    <location>
        <begin position="100"/>
        <end position="117"/>
    </location>
</feature>
<feature type="region of interest" description="Disordered" evidence="1">
    <location>
        <begin position="280"/>
        <end position="333"/>
    </location>
</feature>
<protein>
    <submittedName>
        <fullName evidence="2">Uncharacterized protein</fullName>
    </submittedName>
</protein>
<reference evidence="2 3" key="1">
    <citation type="submission" date="2024-09" db="EMBL/GenBank/DDBJ databases">
        <title>Chromosome-scale assembly of Riccia sorocarpa.</title>
        <authorList>
            <person name="Paukszto L."/>
        </authorList>
    </citation>
    <scope>NUCLEOTIDE SEQUENCE [LARGE SCALE GENOMIC DNA]</scope>
    <source>
        <strain evidence="2">LP-2024</strain>
        <tissue evidence="2">Aerial parts of the thallus</tissue>
    </source>
</reference>
<feature type="region of interest" description="Disordered" evidence="1">
    <location>
        <begin position="39"/>
        <end position="71"/>
    </location>
</feature>
<evidence type="ECO:0000313" key="3">
    <source>
        <dbReference type="Proteomes" id="UP001633002"/>
    </source>
</evidence>
<gene>
    <name evidence="2" type="ORF">R1sor_019400</name>
</gene>
<keyword evidence="3" id="KW-1185">Reference proteome</keyword>
<comment type="caution">
    <text evidence="2">The sequence shown here is derived from an EMBL/GenBank/DDBJ whole genome shotgun (WGS) entry which is preliminary data.</text>
</comment>
<dbReference type="EMBL" id="JBJQOH010000001">
    <property type="protein sequence ID" value="KAL3701378.1"/>
    <property type="molecule type" value="Genomic_DNA"/>
</dbReference>
<evidence type="ECO:0000256" key="1">
    <source>
        <dbReference type="SAM" id="MobiDB-lite"/>
    </source>
</evidence>
<name>A0ABD3ICF4_9MARC</name>
<dbReference type="Proteomes" id="UP001633002">
    <property type="component" value="Unassembled WGS sequence"/>
</dbReference>
<feature type="compositionally biased region" description="Basic and acidic residues" evidence="1">
    <location>
        <begin position="185"/>
        <end position="222"/>
    </location>
</feature>
<dbReference type="AlphaFoldDB" id="A0ABD3ICF4"/>
<feature type="compositionally biased region" description="Polar residues" evidence="1">
    <location>
        <begin position="39"/>
        <end position="50"/>
    </location>
</feature>
<proteinExistence type="predicted"/>